<dbReference type="InterPro" id="IPR011545">
    <property type="entry name" value="DEAD/DEAH_box_helicase_dom"/>
</dbReference>
<dbReference type="Pfam" id="PF05773">
    <property type="entry name" value="RWD"/>
    <property type="match status" value="1"/>
</dbReference>
<dbReference type="EMBL" id="BDGI01000132">
    <property type="protein sequence ID" value="GAV29703.1"/>
    <property type="molecule type" value="Genomic_DNA"/>
</dbReference>
<evidence type="ECO:0000259" key="6">
    <source>
        <dbReference type="PROSITE" id="PS50030"/>
    </source>
</evidence>
<comment type="caution">
    <text evidence="10">The sequence shown here is derived from an EMBL/GenBank/DDBJ whole genome shotgun (WGS) entry which is preliminary data.</text>
</comment>
<evidence type="ECO:0000259" key="8">
    <source>
        <dbReference type="PROSITE" id="PS51192"/>
    </source>
</evidence>
<accession>A0A1Q2YK09</accession>
<dbReference type="InterPro" id="IPR002464">
    <property type="entry name" value="DNA/RNA_helicase_DEAH_CS"/>
</dbReference>
<dbReference type="CDD" id="cd18791">
    <property type="entry name" value="SF2_C_RHA"/>
    <property type="match status" value="1"/>
</dbReference>
<evidence type="ECO:0000256" key="1">
    <source>
        <dbReference type="ARBA" id="ARBA00022741"/>
    </source>
</evidence>
<feature type="region of interest" description="Disordered" evidence="5">
    <location>
        <begin position="1"/>
        <end position="50"/>
    </location>
</feature>
<dbReference type="Gene3D" id="3.40.50.300">
    <property type="entry name" value="P-loop containing nucleotide triphosphate hydrolases"/>
    <property type="match status" value="2"/>
</dbReference>
<dbReference type="PROSITE" id="PS51194">
    <property type="entry name" value="HELICASE_CTER"/>
    <property type="match status" value="1"/>
</dbReference>
<dbReference type="GO" id="GO:1990904">
    <property type="term" value="C:ribonucleoprotein complex"/>
    <property type="evidence" value="ECO:0007669"/>
    <property type="project" value="UniProtKB-ARBA"/>
</dbReference>
<evidence type="ECO:0000256" key="2">
    <source>
        <dbReference type="ARBA" id="ARBA00022801"/>
    </source>
</evidence>
<keyword evidence="11" id="KW-1185">Reference proteome</keyword>
<dbReference type="CDD" id="cd17917">
    <property type="entry name" value="DEXHc_RHA-like"/>
    <property type="match status" value="1"/>
</dbReference>
<evidence type="ECO:0000259" key="9">
    <source>
        <dbReference type="PROSITE" id="PS51194"/>
    </source>
</evidence>
<feature type="domain" description="Helicase ATP-binding" evidence="8">
    <location>
        <begin position="626"/>
        <end position="801"/>
    </location>
</feature>
<dbReference type="InterPro" id="IPR011709">
    <property type="entry name" value="DEAD-box_helicase_OB_fold"/>
</dbReference>
<evidence type="ECO:0000256" key="5">
    <source>
        <dbReference type="SAM" id="MobiDB-lite"/>
    </source>
</evidence>
<dbReference type="InterPro" id="IPR027417">
    <property type="entry name" value="P-loop_NTPase"/>
</dbReference>
<evidence type="ECO:0000313" key="10">
    <source>
        <dbReference type="EMBL" id="GAV29703.1"/>
    </source>
</evidence>
<dbReference type="SUPFAM" id="SSF52540">
    <property type="entry name" value="P-loop containing nucleoside triphosphate hydrolases"/>
    <property type="match status" value="1"/>
</dbReference>
<protein>
    <recommendedName>
        <fullName evidence="12">RNA helicase</fullName>
    </recommendedName>
</protein>
<dbReference type="SUPFAM" id="SSF54495">
    <property type="entry name" value="UBC-like"/>
    <property type="match status" value="1"/>
</dbReference>
<dbReference type="Pfam" id="PF24385">
    <property type="entry name" value="DSRM_DHX29"/>
    <property type="match status" value="1"/>
</dbReference>
<dbReference type="SMART" id="SM00847">
    <property type="entry name" value="HA2"/>
    <property type="match status" value="1"/>
</dbReference>
<dbReference type="InterPro" id="IPR016135">
    <property type="entry name" value="UBQ-conjugating_enzyme/RWD"/>
</dbReference>
<dbReference type="InterPro" id="IPR015940">
    <property type="entry name" value="UBA"/>
</dbReference>
<dbReference type="PROSITE" id="PS50030">
    <property type="entry name" value="UBA"/>
    <property type="match status" value="1"/>
</dbReference>
<evidence type="ECO:0008006" key="12">
    <source>
        <dbReference type="Google" id="ProtNLM"/>
    </source>
</evidence>
<dbReference type="InterPro" id="IPR056890">
    <property type="entry name" value="UBA_DHX29-like"/>
</dbReference>
<name>A0A1Q2YK09_9ASCO</name>
<dbReference type="PANTHER" id="PTHR18934:SF267">
    <property type="entry name" value="ATP-DEPENDENT RNA HELICASE YLR419W-RELATED"/>
    <property type="match status" value="1"/>
</dbReference>
<dbReference type="InterPro" id="IPR006575">
    <property type="entry name" value="RWD_dom"/>
</dbReference>
<dbReference type="Pfam" id="PF00271">
    <property type="entry name" value="Helicase_C"/>
    <property type="match status" value="1"/>
</dbReference>
<dbReference type="PROSITE" id="PS50908">
    <property type="entry name" value="RWD"/>
    <property type="match status" value="1"/>
</dbReference>
<dbReference type="CDD" id="cd23827">
    <property type="entry name" value="RWD_YLR419W-like"/>
    <property type="match status" value="1"/>
</dbReference>
<reference evidence="10 11" key="1">
    <citation type="submission" date="2016-08" db="EMBL/GenBank/DDBJ databases">
        <title>Whole genome shotgun sequence of Pichia membranifaciens KS47-1.</title>
        <authorList>
            <person name="Konishi M."/>
            <person name="Ishida M."/>
            <person name="Arakawa T."/>
            <person name="Kato Y."/>
            <person name="Horiuchi J."/>
        </authorList>
    </citation>
    <scope>NUCLEOTIDE SEQUENCE [LARGE SCALE GENOMIC DNA]</scope>
    <source>
        <strain evidence="10 11">KS47-1</strain>
    </source>
</reference>
<dbReference type="OrthoDB" id="5600252at2759"/>
<dbReference type="GO" id="GO:0008186">
    <property type="term" value="F:ATP-dependent activity, acting on RNA"/>
    <property type="evidence" value="ECO:0007669"/>
    <property type="project" value="UniProtKB-ARBA"/>
</dbReference>
<dbReference type="Gene3D" id="1.20.120.1080">
    <property type="match status" value="1"/>
</dbReference>
<dbReference type="Pfam" id="PF07717">
    <property type="entry name" value="OB_NTP_bind"/>
    <property type="match status" value="1"/>
</dbReference>
<evidence type="ECO:0000313" key="11">
    <source>
        <dbReference type="Proteomes" id="UP000186136"/>
    </source>
</evidence>
<evidence type="ECO:0000256" key="4">
    <source>
        <dbReference type="ARBA" id="ARBA00022840"/>
    </source>
</evidence>
<keyword evidence="3" id="KW-0347">Helicase</keyword>
<gene>
    <name evidence="10" type="ORF">PMKS-003205</name>
</gene>
<dbReference type="GO" id="GO:0016787">
    <property type="term" value="F:hydrolase activity"/>
    <property type="evidence" value="ECO:0007669"/>
    <property type="project" value="UniProtKB-KW"/>
</dbReference>
<dbReference type="GO" id="GO:0003723">
    <property type="term" value="F:RNA binding"/>
    <property type="evidence" value="ECO:0007669"/>
    <property type="project" value="TreeGrafter"/>
</dbReference>
<feature type="compositionally biased region" description="Basic and acidic residues" evidence="5">
    <location>
        <begin position="234"/>
        <end position="246"/>
    </location>
</feature>
<dbReference type="GO" id="GO:0005524">
    <property type="term" value="F:ATP binding"/>
    <property type="evidence" value="ECO:0007669"/>
    <property type="project" value="UniProtKB-KW"/>
</dbReference>
<sequence>MAKKSKKASPPVEEPPSDSKKGGKKGSKSSKNGKEEPESSGKSNAPVKNGRAIVAQTSSWTGKLPGSLLHEHCQKQKWNKVEYDMKRLPDGFIAVPQLSWENPKTKELIQIKFHPPKEIVKPQETPIEARHYAATYALHRIAFNKNLHMVLPKNHKDLWSDLEAERKRITAENEKRARLEYANDPFSALLEKRKDDEAKKKEREVKQASLAKVKKTAIVIGSSSSAATSPAATVKREKNFKTESRPASHPTTDTGSCLSKVNKVTFPRKVWDNSILFDLDSEIAISIEDAIRNHIEWSEETPKLLGTAEKDDSYAPLLEKIGFRKTHIEESLKYTYTFNDSLEWLIFHLPEDDLPACFTKDDSVSNVKLKITRDLDQERLIAKLVQGGYSRNDAISSLQHNNFDLTKSAVFLTNSLFMDKPRVEESTSSDSLREWVEEKNSLNIIYESKITEDDPPKEDVFGISLEVEGLRPKLLSLRVYRSENYPYDICGMFIVVNDPSYALPNYIKLSIITYLVEYLFEIGALGMPYIYTCIDWLEQNIMRIIDNPGPLYIPPDELTKLKHSRDTNSLNSSSKTTSGKKSLKVRKLDTVKIENHYLKRVNSSDFEKSIVNRSKLPAWKKQSDIVKIINDNRVCLVTGETGSGKSTQIVQFVLDDLNGKKDYQTTMICTQPRRISAIALADRISEERTDKCGKETGYIIRGENKTSDETRISFVTTGVMLRMIQSIFGKEKEAQDSFFKNLGYIFIDEVHERSIDGDFLLIILKKMIKNFPNLKIILMSATIDKNIFSGYFGQITKHEIAHVHIEGRTFPIDDFYLEDVLDMTDFKISRGKGSSHFEHDDDLNIVTPSAESKYFQQGNINYELIAELVYRVNESLDSKNDKGSILIFLPGAMEIKKCLNSIEDNHFWKLPLHSALSSQEQKKIFQSPPYSKRKIIAATNIAETSITIPDAVAVIDTGRVKSVQYDLKSNNTKLVETWVSRAEAKQRRGRAGRIRKGLCYKLFTKETEHRMISQPIPEIKRTKLESVYLVVKAIGVKNVYEFLQNGLDAPHENNVYNAKRVLEDIGALHPTNDELTALGKYLSMLPTDLKSGKILIYGCIFGSLENSLTLAAIGVTGSPFSCKHEERSALKEIQQRFGKDNGDLIAVLTAYKDFKSLPSMKERRKFCSDNFLSILRMNDIEATRLQYLNSMKDIGFIPFSYDSGKGRSGDEFLKLNRNNDNMSIVKSILTASLYPQLAMVELPDVKYAQSIGGAIALDPEFKKIKYWTRNEYYRKVLDNGELETLENKTSERIYPATRIFMHPSSSLFINDEKSRVNPSFIVYNDSQETSKLYAYGITPSSKISVLLFGGSISYDISSFAASAKSKGIIMDNWLPIRTWCKNAVLIGKLRILLDKTVRARLEDPGSNAGQDVLKIIEKLIKISM</sequence>
<dbReference type="GO" id="GO:0004386">
    <property type="term" value="F:helicase activity"/>
    <property type="evidence" value="ECO:0007669"/>
    <property type="project" value="UniProtKB-KW"/>
</dbReference>
<dbReference type="InterPro" id="IPR056328">
    <property type="entry name" value="DSRM_DHX29"/>
</dbReference>
<dbReference type="SMART" id="SM00490">
    <property type="entry name" value="HELICc"/>
    <property type="match status" value="1"/>
</dbReference>
<dbReference type="InterPro" id="IPR001650">
    <property type="entry name" value="Helicase_C-like"/>
</dbReference>
<keyword evidence="4" id="KW-0067">ATP-binding</keyword>
<keyword evidence="1" id="KW-0547">Nucleotide-binding</keyword>
<dbReference type="Pfam" id="PF24899">
    <property type="entry name" value="UBA_DHX29"/>
    <property type="match status" value="1"/>
</dbReference>
<evidence type="ECO:0000259" key="7">
    <source>
        <dbReference type="PROSITE" id="PS50908"/>
    </source>
</evidence>
<dbReference type="InterPro" id="IPR007502">
    <property type="entry name" value="Helicase-assoc_dom"/>
</dbReference>
<evidence type="ECO:0000256" key="3">
    <source>
        <dbReference type="ARBA" id="ARBA00022806"/>
    </source>
</evidence>
<dbReference type="PROSITE" id="PS00690">
    <property type="entry name" value="DEAH_ATP_HELICASE"/>
    <property type="match status" value="1"/>
</dbReference>
<proteinExistence type="predicted"/>
<feature type="region of interest" description="Disordered" evidence="5">
    <location>
        <begin position="228"/>
        <end position="254"/>
    </location>
</feature>
<keyword evidence="2" id="KW-0378">Hydrolase</keyword>
<feature type="domain" description="Helicase C-terminal" evidence="9">
    <location>
        <begin position="864"/>
        <end position="1035"/>
    </location>
</feature>
<organism evidence="10 11">
    <name type="scientific">Pichia membranifaciens</name>
    <dbReference type="NCBI Taxonomy" id="4926"/>
    <lineage>
        <taxon>Eukaryota</taxon>
        <taxon>Fungi</taxon>
        <taxon>Dikarya</taxon>
        <taxon>Ascomycota</taxon>
        <taxon>Saccharomycotina</taxon>
        <taxon>Pichiomycetes</taxon>
        <taxon>Pichiales</taxon>
        <taxon>Pichiaceae</taxon>
        <taxon>Pichia</taxon>
    </lineage>
</organism>
<feature type="domain" description="UBA" evidence="6">
    <location>
        <begin position="374"/>
        <end position="415"/>
    </location>
</feature>
<dbReference type="PANTHER" id="PTHR18934">
    <property type="entry name" value="ATP-DEPENDENT RNA HELICASE"/>
    <property type="match status" value="1"/>
</dbReference>
<feature type="domain" description="RWD" evidence="7">
    <location>
        <begin position="437"/>
        <end position="544"/>
    </location>
</feature>
<dbReference type="PROSITE" id="PS51192">
    <property type="entry name" value="HELICASE_ATP_BIND_1"/>
    <property type="match status" value="1"/>
</dbReference>
<dbReference type="Proteomes" id="UP000186136">
    <property type="component" value="Unassembled WGS sequence"/>
</dbReference>
<dbReference type="InterPro" id="IPR014001">
    <property type="entry name" value="Helicase_ATP-bd"/>
</dbReference>
<dbReference type="SMART" id="SM00487">
    <property type="entry name" value="DEXDc"/>
    <property type="match status" value="1"/>
</dbReference>
<dbReference type="Pfam" id="PF00270">
    <property type="entry name" value="DEAD"/>
    <property type="match status" value="1"/>
</dbReference>